<keyword evidence="2" id="KW-1133">Transmembrane helix</keyword>
<dbReference type="EMBL" id="CAMXCT010006540">
    <property type="protein sequence ID" value="CAI4015614.1"/>
    <property type="molecule type" value="Genomic_DNA"/>
</dbReference>
<evidence type="ECO:0000313" key="7">
    <source>
        <dbReference type="EMBL" id="CAL4802926.1"/>
    </source>
</evidence>
<gene>
    <name evidence="5" type="ORF">C1SCF055_LOCUS40434</name>
</gene>
<keyword evidence="8" id="KW-1185">Reference proteome</keyword>
<evidence type="ECO:0000259" key="4">
    <source>
        <dbReference type="Pfam" id="PF03016"/>
    </source>
</evidence>
<keyword evidence="2" id="KW-0472">Membrane</keyword>
<feature type="transmembrane region" description="Helical" evidence="2">
    <location>
        <begin position="522"/>
        <end position="545"/>
    </location>
</feature>
<dbReference type="Proteomes" id="UP001152797">
    <property type="component" value="Unassembled WGS sequence"/>
</dbReference>
<evidence type="ECO:0000313" key="6">
    <source>
        <dbReference type="EMBL" id="CAL1168989.1"/>
    </source>
</evidence>
<evidence type="ECO:0000256" key="1">
    <source>
        <dbReference type="SAM" id="MobiDB-lite"/>
    </source>
</evidence>
<feature type="transmembrane region" description="Helical" evidence="2">
    <location>
        <begin position="419"/>
        <end position="439"/>
    </location>
</feature>
<dbReference type="OrthoDB" id="10648672at2759"/>
<feature type="transmembrane region" description="Helical" evidence="2">
    <location>
        <begin position="573"/>
        <end position="593"/>
    </location>
</feature>
<feature type="domain" description="Exostosin GT47" evidence="4">
    <location>
        <begin position="245"/>
        <end position="335"/>
    </location>
</feature>
<reference evidence="6" key="2">
    <citation type="submission" date="2024-04" db="EMBL/GenBank/DDBJ databases">
        <authorList>
            <person name="Chen Y."/>
            <person name="Shah S."/>
            <person name="Dougan E. K."/>
            <person name="Thang M."/>
            <person name="Chan C."/>
        </authorList>
    </citation>
    <scope>NUCLEOTIDE SEQUENCE [LARGE SCALE GENOMIC DNA]</scope>
</reference>
<protein>
    <submittedName>
        <fullName evidence="7">Exostosin GT47 domain-containing protein</fullName>
    </submittedName>
</protein>
<evidence type="ECO:0000256" key="3">
    <source>
        <dbReference type="SAM" id="SignalP"/>
    </source>
</evidence>
<keyword evidence="2" id="KW-0812">Transmembrane</keyword>
<evidence type="ECO:0000256" key="2">
    <source>
        <dbReference type="SAM" id="Phobius"/>
    </source>
</evidence>
<feature type="compositionally biased region" description="Polar residues" evidence="1">
    <location>
        <begin position="63"/>
        <end position="73"/>
    </location>
</feature>
<feature type="compositionally biased region" description="Low complexity" evidence="1">
    <location>
        <begin position="44"/>
        <end position="53"/>
    </location>
</feature>
<evidence type="ECO:0000313" key="8">
    <source>
        <dbReference type="Proteomes" id="UP001152797"/>
    </source>
</evidence>
<dbReference type="EMBL" id="CAMXCT030006540">
    <property type="protein sequence ID" value="CAL4802926.1"/>
    <property type="molecule type" value="Genomic_DNA"/>
</dbReference>
<organism evidence="5">
    <name type="scientific">Cladocopium goreaui</name>
    <dbReference type="NCBI Taxonomy" id="2562237"/>
    <lineage>
        <taxon>Eukaryota</taxon>
        <taxon>Sar</taxon>
        <taxon>Alveolata</taxon>
        <taxon>Dinophyceae</taxon>
        <taxon>Suessiales</taxon>
        <taxon>Symbiodiniaceae</taxon>
        <taxon>Cladocopium</taxon>
    </lineage>
</organism>
<evidence type="ECO:0000313" key="5">
    <source>
        <dbReference type="EMBL" id="CAI4015614.1"/>
    </source>
</evidence>
<name>A0A9P1GLE5_9DINO</name>
<feature type="transmembrane region" description="Helical" evidence="2">
    <location>
        <begin position="673"/>
        <end position="691"/>
    </location>
</feature>
<feature type="chain" id="PRO_5043273001" evidence="3">
    <location>
        <begin position="21"/>
        <end position="809"/>
    </location>
</feature>
<dbReference type="EMBL" id="CAMXCT020006540">
    <property type="protein sequence ID" value="CAL1168989.1"/>
    <property type="molecule type" value="Genomic_DNA"/>
</dbReference>
<proteinExistence type="predicted"/>
<feature type="signal peptide" evidence="3">
    <location>
        <begin position="1"/>
        <end position="20"/>
    </location>
</feature>
<reference evidence="5" key="1">
    <citation type="submission" date="2022-10" db="EMBL/GenBank/DDBJ databases">
        <authorList>
            <person name="Chen Y."/>
            <person name="Dougan E. K."/>
            <person name="Chan C."/>
            <person name="Rhodes N."/>
            <person name="Thang M."/>
        </authorList>
    </citation>
    <scope>NUCLEOTIDE SEQUENCE</scope>
</reference>
<keyword evidence="3" id="KW-0732">Signal</keyword>
<feature type="region of interest" description="Disordered" evidence="1">
    <location>
        <begin position="44"/>
        <end position="74"/>
    </location>
</feature>
<comment type="caution">
    <text evidence="5">The sequence shown here is derived from an EMBL/GenBank/DDBJ whole genome shotgun (WGS) entry which is preliminary data.</text>
</comment>
<dbReference type="Pfam" id="PF03016">
    <property type="entry name" value="Exostosin_GT47"/>
    <property type="match status" value="1"/>
</dbReference>
<sequence>MKLWSLRTWSLLCLATFSGGIRTQSTAELLRQVFFSNEEEETAFSSATPSSPAWTRVPPRGCQANSSKTSQLEGQPFMAPPTGTVLHGCSGKSLDVVLPCEVASKEANGVPVQPAIPWLLREMLGFFDLNVACLEDLHRIITSPSRAQQQLIAKYVHPGSVFILTSSKYSMGLDVAAQTQLRRLSLIHLGDLSPTWAHAYRRWGFVFRTFWTDDLHHSYEKLVKEGRLTYLPLGPTPQLMWHGVSQLQNASQRPVKIYFGGSSQQRQSRLLQAQKLLGKDLVLESTGASKIRSGYDQHYLHQLFSSAMCLQVPGQSIESFRLYESLEAGCIPVVVRSWSQGGDPLVKLQVGGEALPFLYVQAPEDLPQVLQLTGLQLDMLQAQCQAWWMRARQTFRARAVNALQPARPSPSTRGLELKWWSGCVVLYLAFCAAAIVFFGTQAKEASSRATVEMSVEAVRLVLVMMIITDHFWLGSLQLQREEWSIWKLLVISGFLTARSEVRPWQRYLHHRFVGANSRRLRWYLLAMATATVATGRPDVLCYAGLHTWQVPWHPLCSPEKQLHCPAYRWNAPLWPLPGLFLCWFLYPLISMALERLQRLERARAMPMIASLVFLLSSAGCYCLSMAFLELPFQSFPPLMLAPFCFGIFAHEWLCTLKLNDAVTEQRRYRLQMALPLSLLLQQLIPGVPGGWNLPLLLPLFLPRRCKKAALAPAAEAERWDSLRSWVVKLGRCSPTCYMFQLPVAQLLLYIFEFLDCAGIAHPSQVRHGKVSAPYPQMKNYSFLIYLMILWSVGLLSSHWPALPSEDQAR</sequence>
<feature type="transmembrane region" description="Helical" evidence="2">
    <location>
        <begin position="782"/>
        <end position="801"/>
    </location>
</feature>
<dbReference type="InterPro" id="IPR040911">
    <property type="entry name" value="Exostosin_GT47"/>
</dbReference>
<accession>A0A9P1GLE5</accession>
<feature type="transmembrane region" description="Helical" evidence="2">
    <location>
        <begin position="605"/>
        <end position="628"/>
    </location>
</feature>
<dbReference type="AlphaFoldDB" id="A0A9P1GLE5"/>